<organism evidence="1">
    <name type="scientific">Arundo donax</name>
    <name type="common">Giant reed</name>
    <name type="synonym">Donax arundinaceus</name>
    <dbReference type="NCBI Taxonomy" id="35708"/>
    <lineage>
        <taxon>Eukaryota</taxon>
        <taxon>Viridiplantae</taxon>
        <taxon>Streptophyta</taxon>
        <taxon>Embryophyta</taxon>
        <taxon>Tracheophyta</taxon>
        <taxon>Spermatophyta</taxon>
        <taxon>Magnoliopsida</taxon>
        <taxon>Liliopsida</taxon>
        <taxon>Poales</taxon>
        <taxon>Poaceae</taxon>
        <taxon>PACMAD clade</taxon>
        <taxon>Arundinoideae</taxon>
        <taxon>Arundineae</taxon>
        <taxon>Arundo</taxon>
    </lineage>
</organism>
<accession>A0A0A8ZKW4</accession>
<sequence>MMRRRPRPVCLAHPPFPRSYARRPSSPCPRACRRHGVHRPRHRAVPCLPGL</sequence>
<reference evidence="1" key="1">
    <citation type="submission" date="2014-09" db="EMBL/GenBank/DDBJ databases">
        <authorList>
            <person name="Magalhaes I.L.F."/>
            <person name="Oliveira U."/>
            <person name="Santos F.R."/>
            <person name="Vidigal T.H.D.A."/>
            <person name="Brescovit A.D."/>
            <person name="Santos A.J."/>
        </authorList>
    </citation>
    <scope>NUCLEOTIDE SEQUENCE</scope>
    <source>
        <tissue evidence="1">Shoot tissue taken approximately 20 cm above the soil surface</tissue>
    </source>
</reference>
<proteinExistence type="predicted"/>
<dbReference type="AlphaFoldDB" id="A0A0A8ZKW4"/>
<name>A0A0A8ZKW4_ARUDO</name>
<dbReference type="EMBL" id="GBRH01259562">
    <property type="protein sequence ID" value="JAD38333.1"/>
    <property type="molecule type" value="Transcribed_RNA"/>
</dbReference>
<reference evidence="1" key="2">
    <citation type="journal article" date="2015" name="Data Brief">
        <title>Shoot transcriptome of the giant reed, Arundo donax.</title>
        <authorList>
            <person name="Barrero R.A."/>
            <person name="Guerrero F.D."/>
            <person name="Moolhuijzen P."/>
            <person name="Goolsby J.A."/>
            <person name="Tidwell J."/>
            <person name="Bellgard S.E."/>
            <person name="Bellgard M.I."/>
        </authorList>
    </citation>
    <scope>NUCLEOTIDE SEQUENCE</scope>
    <source>
        <tissue evidence="1">Shoot tissue taken approximately 20 cm above the soil surface</tissue>
    </source>
</reference>
<evidence type="ECO:0000313" key="1">
    <source>
        <dbReference type="EMBL" id="JAD38333.1"/>
    </source>
</evidence>
<protein>
    <submittedName>
        <fullName evidence="1">Uncharacterized protein</fullName>
    </submittedName>
</protein>